<feature type="domain" description="HTH CENPB-type" evidence="4">
    <location>
        <begin position="298"/>
        <end position="368"/>
    </location>
</feature>
<dbReference type="InterPro" id="IPR007889">
    <property type="entry name" value="HTH_Psq"/>
</dbReference>
<dbReference type="Pfam" id="PF03221">
    <property type="entry name" value="HTH_Tnp_Tc5"/>
    <property type="match status" value="1"/>
</dbReference>
<evidence type="ECO:0000259" key="4">
    <source>
        <dbReference type="PROSITE" id="PS51253"/>
    </source>
</evidence>
<dbReference type="PANTHER" id="PTHR19303:SF73">
    <property type="entry name" value="PROTEIN PDC2"/>
    <property type="match status" value="1"/>
</dbReference>
<feature type="region of interest" description="Disordered" evidence="3">
    <location>
        <begin position="139"/>
        <end position="164"/>
    </location>
</feature>
<dbReference type="PANTHER" id="PTHR19303">
    <property type="entry name" value="TRANSPOSON"/>
    <property type="match status" value="1"/>
</dbReference>
<evidence type="ECO:0000313" key="6">
    <source>
        <dbReference type="Proteomes" id="UP001158576"/>
    </source>
</evidence>
<evidence type="ECO:0000256" key="3">
    <source>
        <dbReference type="SAM" id="MobiDB-lite"/>
    </source>
</evidence>
<dbReference type="SUPFAM" id="SSF46689">
    <property type="entry name" value="Homeodomain-like"/>
    <property type="match status" value="2"/>
</dbReference>
<evidence type="ECO:0000313" key="5">
    <source>
        <dbReference type="EMBL" id="CAG5103396.1"/>
    </source>
</evidence>
<keyword evidence="2" id="KW-0539">Nucleus</keyword>
<sequence length="372" mass="42609">MAIFNNHYTKLQRKILFDDIFIDRQSCIAKVPISYRTMNMLKTGDVVFYLEKCEIKQATYLCSSLRSRLSPREIVSELLGSESELRMYCKQYGIYKSGERANGFALAIDVHRHIVKTLGTHECLWKLSHDRALAIRAEARKETPSTSTSSQEIKEENQVEDDGISDISEASQTESEMNERPKNVPISMGILPIELAGEYEGPTAGLEFTSRPSIPLVPVQMCPELPSTSKSIRPPDRSKQRNVLSLQQKIKIIHQHEKEGLSYRKLAAEYGVSAPAVFYLIKNKEQIMSDYARGCPPDRKIRRQEHFDALDDKCAEWLRAQPFPEHVPKVAIQEVARQFAKELGHKNFKASYDWLSRFSERKNLNLSRSSLR</sequence>
<dbReference type="InterPro" id="IPR009057">
    <property type="entry name" value="Homeodomain-like_sf"/>
</dbReference>
<evidence type="ECO:0000256" key="1">
    <source>
        <dbReference type="ARBA" id="ARBA00023125"/>
    </source>
</evidence>
<accession>A0ABN7SV21</accession>
<keyword evidence="6" id="KW-1185">Reference proteome</keyword>
<name>A0ABN7SV21_OIKDI</name>
<evidence type="ECO:0000256" key="2">
    <source>
        <dbReference type="ARBA" id="ARBA00023242"/>
    </source>
</evidence>
<dbReference type="EMBL" id="OU015566">
    <property type="protein sequence ID" value="CAG5103396.1"/>
    <property type="molecule type" value="Genomic_DNA"/>
</dbReference>
<keyword evidence="1" id="KW-0238">DNA-binding</keyword>
<dbReference type="Proteomes" id="UP001158576">
    <property type="component" value="Chromosome 1"/>
</dbReference>
<reference evidence="5 6" key="1">
    <citation type="submission" date="2021-04" db="EMBL/GenBank/DDBJ databases">
        <authorList>
            <person name="Bliznina A."/>
        </authorList>
    </citation>
    <scope>NUCLEOTIDE SEQUENCE [LARGE SCALE GENOMIC DNA]</scope>
</reference>
<dbReference type="Pfam" id="PF04218">
    <property type="entry name" value="CENP-B_N"/>
    <property type="match status" value="1"/>
</dbReference>
<dbReference type="SMART" id="SM00674">
    <property type="entry name" value="CENPB"/>
    <property type="match status" value="1"/>
</dbReference>
<gene>
    <name evidence="5" type="ORF">OKIOD_LOCUS9519</name>
</gene>
<dbReference type="InterPro" id="IPR006600">
    <property type="entry name" value="HTH_CenpB_DNA-bd_dom"/>
</dbReference>
<organism evidence="5 6">
    <name type="scientific">Oikopleura dioica</name>
    <name type="common">Tunicate</name>
    <dbReference type="NCBI Taxonomy" id="34765"/>
    <lineage>
        <taxon>Eukaryota</taxon>
        <taxon>Metazoa</taxon>
        <taxon>Chordata</taxon>
        <taxon>Tunicata</taxon>
        <taxon>Appendicularia</taxon>
        <taxon>Copelata</taxon>
        <taxon>Oikopleuridae</taxon>
        <taxon>Oikopleura</taxon>
    </lineage>
</organism>
<dbReference type="Gene3D" id="1.10.10.60">
    <property type="entry name" value="Homeodomain-like"/>
    <property type="match status" value="2"/>
</dbReference>
<dbReference type="PROSITE" id="PS51253">
    <property type="entry name" value="HTH_CENPB"/>
    <property type="match status" value="1"/>
</dbReference>
<protein>
    <submittedName>
        <fullName evidence="5">Oidioi.mRNA.OKI2018_I69.chr1.g754.t1.cds</fullName>
    </submittedName>
</protein>
<proteinExistence type="predicted"/>
<dbReference type="InterPro" id="IPR050863">
    <property type="entry name" value="CenT-Element_Derived"/>
</dbReference>